<protein>
    <submittedName>
        <fullName evidence="1">Uncharacterized protein</fullName>
    </submittedName>
</protein>
<dbReference type="Proteomes" id="UP000323506">
    <property type="component" value="Chromosome D10"/>
</dbReference>
<keyword evidence="2" id="KW-1185">Reference proteome</keyword>
<accession>A0A5D2B250</accession>
<reference evidence="1 2" key="1">
    <citation type="submission" date="2019-06" db="EMBL/GenBank/DDBJ databases">
        <title>WGS assembly of Gossypium darwinii.</title>
        <authorList>
            <person name="Chen Z.J."/>
            <person name="Sreedasyam A."/>
            <person name="Ando A."/>
            <person name="Song Q."/>
            <person name="De L."/>
            <person name="Hulse-Kemp A."/>
            <person name="Ding M."/>
            <person name="Ye W."/>
            <person name="Kirkbride R."/>
            <person name="Jenkins J."/>
            <person name="Plott C."/>
            <person name="Lovell J."/>
            <person name="Lin Y.-M."/>
            <person name="Vaughn R."/>
            <person name="Liu B."/>
            <person name="Li W."/>
            <person name="Simpson S."/>
            <person name="Scheffler B."/>
            <person name="Saski C."/>
            <person name="Grover C."/>
            <person name="Hu G."/>
            <person name="Conover J."/>
            <person name="Carlson J."/>
            <person name="Shu S."/>
            <person name="Boston L."/>
            <person name="Williams M."/>
            <person name="Peterson D."/>
            <person name="Mcgee K."/>
            <person name="Jones D."/>
            <person name="Wendel J."/>
            <person name="Stelly D."/>
            <person name="Grimwood J."/>
            <person name="Schmutz J."/>
        </authorList>
    </citation>
    <scope>NUCLEOTIDE SEQUENCE [LARGE SCALE GENOMIC DNA]</scope>
    <source>
        <strain evidence="1">1808015.09</strain>
    </source>
</reference>
<sequence length="70" mass="7993">MSSQLLRLNAFRGEQDSSGFKWHFTLNLKSSVDSSTSFILVMDRSTKFGSISSDNCPMKTQFRYRSDGFL</sequence>
<organism evidence="1 2">
    <name type="scientific">Gossypium darwinii</name>
    <name type="common">Darwin's cotton</name>
    <name type="synonym">Gossypium barbadense var. darwinii</name>
    <dbReference type="NCBI Taxonomy" id="34276"/>
    <lineage>
        <taxon>Eukaryota</taxon>
        <taxon>Viridiplantae</taxon>
        <taxon>Streptophyta</taxon>
        <taxon>Embryophyta</taxon>
        <taxon>Tracheophyta</taxon>
        <taxon>Spermatophyta</taxon>
        <taxon>Magnoliopsida</taxon>
        <taxon>eudicotyledons</taxon>
        <taxon>Gunneridae</taxon>
        <taxon>Pentapetalae</taxon>
        <taxon>rosids</taxon>
        <taxon>malvids</taxon>
        <taxon>Malvales</taxon>
        <taxon>Malvaceae</taxon>
        <taxon>Malvoideae</taxon>
        <taxon>Gossypium</taxon>
    </lineage>
</organism>
<dbReference type="EMBL" id="CM017710">
    <property type="protein sequence ID" value="TYG50648.1"/>
    <property type="molecule type" value="Genomic_DNA"/>
</dbReference>
<name>A0A5D2B250_GOSDA</name>
<evidence type="ECO:0000313" key="1">
    <source>
        <dbReference type="EMBL" id="TYG50648.1"/>
    </source>
</evidence>
<dbReference type="AlphaFoldDB" id="A0A5D2B250"/>
<gene>
    <name evidence="1" type="ORF">ES288_D10G191700v1</name>
</gene>
<evidence type="ECO:0000313" key="2">
    <source>
        <dbReference type="Proteomes" id="UP000323506"/>
    </source>
</evidence>
<proteinExistence type="predicted"/>